<reference evidence="2" key="1">
    <citation type="journal article" date="2024" name="Gigascience">
        <title>Chromosome-level genome of the poultry shaft louse Menopon gallinae provides insight into the host-switching and adaptive evolution of parasitic lice.</title>
        <authorList>
            <person name="Xu Y."/>
            <person name="Ma L."/>
            <person name="Liu S."/>
            <person name="Liang Y."/>
            <person name="Liu Q."/>
            <person name="He Z."/>
            <person name="Tian L."/>
            <person name="Duan Y."/>
            <person name="Cai W."/>
            <person name="Li H."/>
            <person name="Song F."/>
        </authorList>
    </citation>
    <scope>NUCLEOTIDE SEQUENCE</scope>
    <source>
        <strain evidence="2">Cailab_2023a</strain>
    </source>
</reference>
<dbReference type="EMBL" id="JARGDH010000005">
    <property type="protein sequence ID" value="KAL0268104.1"/>
    <property type="molecule type" value="Genomic_DNA"/>
</dbReference>
<keyword evidence="1" id="KW-0175">Coiled coil</keyword>
<sequence length="644" mass="74377">MDKRKVEQRLADFAREFGFTLPDGSFPESTFFSQLVATPLRCHLWETVLNKLQPKDKIQKIRKQILLAKLKSDATKGKPQNYVSGLLGPGVESKIDLWKKKGKLEQQIIERKKQVDELRDNIYKRAQSIQSEACKVAEIEKRNADLKEKLLLSNILIGKHKKAIEEYKELVKEIKSLEMNNPLENIGYNKDKVLNELDEIEKSVIEELGDSNFELDEQKIQHEIDELITNRNCGNRVWEILLGKKNGYLKRQKDFLDELGNEENTLGGRPVSLSLLEEEIMLKITENSLQAVQNMTLKKVEELHLKEILTEIENCIHNKSPTEEPSFLCENGSGDYLRGQSEKMSMLLKALDHFGLTKRLEFLTGEVERIVEENKKNEHWTAEKEKFEKEALTISKQLDDLKEEGERLTSLQKISEQSVLRKHKELVSSINEINKEFTERNIFEKFGTVMKEIGKEVEKKFEAVREVSLDAFRKIQTDPAREAIPQWESLPHCLDNYGGELKELFCSLLISPYKKPEAIVETVKTRGEFLSFINEVSGRNEDGLKNAKAYLSDGAETLSGAEATEKNYKTIMRVLEKILNRGDVLSERQDVVKRILKSWLEQPYRHMIPDDITVNSMTLRQFEEKYQAASKEIQYYGNGKEAHV</sequence>
<comment type="caution">
    <text evidence="2">The sequence shown here is derived from an EMBL/GenBank/DDBJ whole genome shotgun (WGS) entry which is preliminary data.</text>
</comment>
<protein>
    <submittedName>
        <fullName evidence="2">Uncharacterized protein</fullName>
    </submittedName>
</protein>
<evidence type="ECO:0000256" key="1">
    <source>
        <dbReference type="SAM" id="Coils"/>
    </source>
</evidence>
<proteinExistence type="predicted"/>
<name>A0AAW2HEH6_9NEOP</name>
<organism evidence="2">
    <name type="scientific">Menopon gallinae</name>
    <name type="common">poultry shaft louse</name>
    <dbReference type="NCBI Taxonomy" id="328185"/>
    <lineage>
        <taxon>Eukaryota</taxon>
        <taxon>Metazoa</taxon>
        <taxon>Ecdysozoa</taxon>
        <taxon>Arthropoda</taxon>
        <taxon>Hexapoda</taxon>
        <taxon>Insecta</taxon>
        <taxon>Pterygota</taxon>
        <taxon>Neoptera</taxon>
        <taxon>Paraneoptera</taxon>
        <taxon>Psocodea</taxon>
        <taxon>Troctomorpha</taxon>
        <taxon>Phthiraptera</taxon>
        <taxon>Amblycera</taxon>
        <taxon>Menoponidae</taxon>
        <taxon>Menopon</taxon>
    </lineage>
</organism>
<feature type="coiled-coil region" evidence="1">
    <location>
        <begin position="370"/>
        <end position="404"/>
    </location>
</feature>
<dbReference type="AlphaFoldDB" id="A0AAW2HEH6"/>
<dbReference type="EMBL" id="JARGDH010000005">
    <property type="protein sequence ID" value="KAL0268105.1"/>
    <property type="molecule type" value="Genomic_DNA"/>
</dbReference>
<evidence type="ECO:0000313" key="2">
    <source>
        <dbReference type="EMBL" id="KAL0268105.1"/>
    </source>
</evidence>
<gene>
    <name evidence="2" type="ORF">PYX00_010175</name>
</gene>
<accession>A0AAW2HEH6</accession>
<feature type="coiled-coil region" evidence="1">
    <location>
        <begin position="101"/>
        <end position="180"/>
    </location>
</feature>